<comment type="caution">
    <text evidence="5">The sequence shown here is derived from an EMBL/GenBank/DDBJ whole genome shotgun (WGS) entry which is preliminary data.</text>
</comment>
<evidence type="ECO:0000313" key="6">
    <source>
        <dbReference type="Proteomes" id="UP000583556"/>
    </source>
</evidence>
<proteinExistence type="predicted"/>
<dbReference type="Proteomes" id="UP000583556">
    <property type="component" value="Unassembled WGS sequence"/>
</dbReference>
<keyword evidence="2" id="KW-0238">DNA-binding</keyword>
<dbReference type="PANTHER" id="PTHR30154">
    <property type="entry name" value="LEUCINE-RESPONSIVE REGULATORY PROTEIN"/>
    <property type="match status" value="1"/>
</dbReference>
<dbReference type="Pfam" id="PF13412">
    <property type="entry name" value="HTH_24"/>
    <property type="match status" value="1"/>
</dbReference>
<evidence type="ECO:0000256" key="2">
    <source>
        <dbReference type="ARBA" id="ARBA00023125"/>
    </source>
</evidence>
<dbReference type="InterPro" id="IPR011008">
    <property type="entry name" value="Dimeric_a/b-barrel"/>
</dbReference>
<name>A0A7Y0BSY5_9SPHN</name>
<dbReference type="InterPro" id="IPR036390">
    <property type="entry name" value="WH_DNA-bd_sf"/>
</dbReference>
<evidence type="ECO:0000256" key="3">
    <source>
        <dbReference type="ARBA" id="ARBA00023163"/>
    </source>
</evidence>
<dbReference type="GO" id="GO:0043200">
    <property type="term" value="P:response to amino acid"/>
    <property type="evidence" value="ECO:0007669"/>
    <property type="project" value="TreeGrafter"/>
</dbReference>
<dbReference type="CDD" id="cd00090">
    <property type="entry name" value="HTH_ARSR"/>
    <property type="match status" value="1"/>
</dbReference>
<dbReference type="PROSITE" id="PS50956">
    <property type="entry name" value="HTH_ASNC_2"/>
    <property type="match status" value="1"/>
</dbReference>
<dbReference type="InterPro" id="IPR019885">
    <property type="entry name" value="Tscrpt_reg_HTH_AsnC-type_CS"/>
</dbReference>
<dbReference type="InterPro" id="IPR036388">
    <property type="entry name" value="WH-like_DNA-bd_sf"/>
</dbReference>
<keyword evidence="1" id="KW-0805">Transcription regulation</keyword>
<dbReference type="EMBL" id="JABBGM010000016">
    <property type="protein sequence ID" value="NML96042.1"/>
    <property type="molecule type" value="Genomic_DNA"/>
</dbReference>
<gene>
    <name evidence="5" type="ORF">HHL27_20455</name>
</gene>
<dbReference type="InterPro" id="IPR019887">
    <property type="entry name" value="Tscrpt_reg_AsnC/Lrp_C"/>
</dbReference>
<dbReference type="RefSeq" id="WP_169495248.1">
    <property type="nucleotide sequence ID" value="NZ_AP029021.1"/>
</dbReference>
<reference evidence="5 6" key="1">
    <citation type="submission" date="2020-04" db="EMBL/GenBank/DDBJ databases">
        <title>Novosphingobium sp. TW-4 isolated from soil.</title>
        <authorList>
            <person name="Dahal R.H."/>
            <person name="Chaudhary D.K."/>
        </authorList>
    </citation>
    <scope>NUCLEOTIDE SEQUENCE [LARGE SCALE GENOMIC DNA]</scope>
    <source>
        <strain evidence="5 6">TW-4</strain>
    </source>
</reference>
<dbReference type="Gene3D" id="3.30.70.920">
    <property type="match status" value="1"/>
</dbReference>
<dbReference type="PANTHER" id="PTHR30154:SF34">
    <property type="entry name" value="TRANSCRIPTIONAL REGULATOR AZLB"/>
    <property type="match status" value="1"/>
</dbReference>
<organism evidence="5 6">
    <name type="scientific">Novosphingobium olei</name>
    <dbReference type="NCBI Taxonomy" id="2728851"/>
    <lineage>
        <taxon>Bacteria</taxon>
        <taxon>Pseudomonadati</taxon>
        <taxon>Pseudomonadota</taxon>
        <taxon>Alphaproteobacteria</taxon>
        <taxon>Sphingomonadales</taxon>
        <taxon>Sphingomonadaceae</taxon>
        <taxon>Novosphingobium</taxon>
    </lineage>
</organism>
<dbReference type="SUPFAM" id="SSF46785">
    <property type="entry name" value="Winged helix' DNA-binding domain"/>
    <property type="match status" value="1"/>
</dbReference>
<dbReference type="AlphaFoldDB" id="A0A7Y0BSY5"/>
<dbReference type="InterPro" id="IPR011991">
    <property type="entry name" value="ArsR-like_HTH"/>
</dbReference>
<dbReference type="Pfam" id="PF01037">
    <property type="entry name" value="AsnC_trans_reg"/>
    <property type="match status" value="1"/>
</dbReference>
<dbReference type="SMART" id="SM00344">
    <property type="entry name" value="HTH_ASNC"/>
    <property type="match status" value="1"/>
</dbReference>
<feature type="domain" description="HTH asnC-type" evidence="4">
    <location>
        <begin position="1"/>
        <end position="62"/>
    </location>
</feature>
<evidence type="ECO:0000256" key="1">
    <source>
        <dbReference type="ARBA" id="ARBA00023015"/>
    </source>
</evidence>
<dbReference type="InterPro" id="IPR019888">
    <property type="entry name" value="Tscrpt_reg_AsnC-like"/>
</dbReference>
<dbReference type="Gene3D" id="1.10.10.10">
    <property type="entry name" value="Winged helix-like DNA-binding domain superfamily/Winged helix DNA-binding domain"/>
    <property type="match status" value="1"/>
</dbReference>
<evidence type="ECO:0000313" key="5">
    <source>
        <dbReference type="EMBL" id="NML96042.1"/>
    </source>
</evidence>
<protein>
    <submittedName>
        <fullName evidence="5">Lrp/AsnC family transcriptional regulator</fullName>
    </submittedName>
</protein>
<dbReference type="GO" id="GO:0005829">
    <property type="term" value="C:cytosol"/>
    <property type="evidence" value="ECO:0007669"/>
    <property type="project" value="TreeGrafter"/>
</dbReference>
<dbReference type="PRINTS" id="PR00033">
    <property type="entry name" value="HTHASNC"/>
</dbReference>
<sequence length="153" mass="17127">MERADIALIEALQRDSSRSIADLAEAIALSPSACHRRIRALEEKGVIEGYAARLDPRRLGLSVEVFVEITLTSQSREAMDRFERAVGDFDDILECHLMSGSADYLLRVAAADLEQYDAIHRDCLARLPGVSAMRSSFSLRRIKRFSGYPVRRG</sequence>
<keyword evidence="3" id="KW-0804">Transcription</keyword>
<dbReference type="PROSITE" id="PS00519">
    <property type="entry name" value="HTH_ASNC_1"/>
    <property type="match status" value="1"/>
</dbReference>
<evidence type="ECO:0000259" key="4">
    <source>
        <dbReference type="PROSITE" id="PS50956"/>
    </source>
</evidence>
<dbReference type="GO" id="GO:0006355">
    <property type="term" value="P:regulation of DNA-templated transcription"/>
    <property type="evidence" value="ECO:0007669"/>
    <property type="project" value="UniProtKB-ARBA"/>
</dbReference>
<dbReference type="SUPFAM" id="SSF54909">
    <property type="entry name" value="Dimeric alpha+beta barrel"/>
    <property type="match status" value="1"/>
</dbReference>
<accession>A0A7Y0BSY5</accession>
<dbReference type="GO" id="GO:0043565">
    <property type="term" value="F:sequence-specific DNA binding"/>
    <property type="evidence" value="ECO:0007669"/>
    <property type="project" value="InterPro"/>
</dbReference>
<dbReference type="InterPro" id="IPR000485">
    <property type="entry name" value="AsnC-type_HTH_dom"/>
</dbReference>
<keyword evidence="6" id="KW-1185">Reference proteome</keyword>